<name>A0A9P5WZ27_9AGAR</name>
<keyword evidence="4" id="KW-1185">Reference proteome</keyword>
<evidence type="ECO:0000256" key="2">
    <source>
        <dbReference type="SAM" id="Phobius"/>
    </source>
</evidence>
<gene>
    <name evidence="3" type="ORF">P691DRAFT_812651</name>
</gene>
<evidence type="ECO:0000313" key="4">
    <source>
        <dbReference type="Proteomes" id="UP000807342"/>
    </source>
</evidence>
<comment type="caution">
    <text evidence="3">The sequence shown here is derived from an EMBL/GenBank/DDBJ whole genome shotgun (WGS) entry which is preliminary data.</text>
</comment>
<feature type="compositionally biased region" description="Basic and acidic residues" evidence="1">
    <location>
        <begin position="1"/>
        <end position="14"/>
    </location>
</feature>
<keyword evidence="2" id="KW-0472">Membrane</keyword>
<evidence type="ECO:0000256" key="1">
    <source>
        <dbReference type="SAM" id="MobiDB-lite"/>
    </source>
</evidence>
<feature type="transmembrane region" description="Helical" evidence="2">
    <location>
        <begin position="41"/>
        <end position="65"/>
    </location>
</feature>
<dbReference type="AlphaFoldDB" id="A0A9P5WZ27"/>
<keyword evidence="2" id="KW-1133">Transmembrane helix</keyword>
<organism evidence="3 4">
    <name type="scientific">Macrolepiota fuliginosa MF-IS2</name>
    <dbReference type="NCBI Taxonomy" id="1400762"/>
    <lineage>
        <taxon>Eukaryota</taxon>
        <taxon>Fungi</taxon>
        <taxon>Dikarya</taxon>
        <taxon>Basidiomycota</taxon>
        <taxon>Agaricomycotina</taxon>
        <taxon>Agaricomycetes</taxon>
        <taxon>Agaricomycetidae</taxon>
        <taxon>Agaricales</taxon>
        <taxon>Agaricineae</taxon>
        <taxon>Agaricaceae</taxon>
        <taxon>Macrolepiota</taxon>
    </lineage>
</organism>
<reference evidence="3" key="1">
    <citation type="submission" date="2020-11" db="EMBL/GenBank/DDBJ databases">
        <authorList>
            <consortium name="DOE Joint Genome Institute"/>
            <person name="Ahrendt S."/>
            <person name="Riley R."/>
            <person name="Andreopoulos W."/>
            <person name="Labutti K."/>
            <person name="Pangilinan J."/>
            <person name="Ruiz-Duenas F.J."/>
            <person name="Barrasa J.M."/>
            <person name="Sanchez-Garcia M."/>
            <person name="Camarero S."/>
            <person name="Miyauchi S."/>
            <person name="Serrano A."/>
            <person name="Linde D."/>
            <person name="Babiker R."/>
            <person name="Drula E."/>
            <person name="Ayuso-Fernandez I."/>
            <person name="Pacheco R."/>
            <person name="Padilla G."/>
            <person name="Ferreira P."/>
            <person name="Barriuso J."/>
            <person name="Kellner H."/>
            <person name="Castanera R."/>
            <person name="Alfaro M."/>
            <person name="Ramirez L."/>
            <person name="Pisabarro A.G."/>
            <person name="Kuo A."/>
            <person name="Tritt A."/>
            <person name="Lipzen A."/>
            <person name="He G."/>
            <person name="Yan M."/>
            <person name="Ng V."/>
            <person name="Cullen D."/>
            <person name="Martin F."/>
            <person name="Rosso M.-N."/>
            <person name="Henrissat B."/>
            <person name="Hibbett D."/>
            <person name="Martinez A.T."/>
            <person name="Grigoriev I.V."/>
        </authorList>
    </citation>
    <scope>NUCLEOTIDE SEQUENCE</scope>
    <source>
        <strain evidence="3">MF-IS2</strain>
    </source>
</reference>
<keyword evidence="2" id="KW-0812">Transmembrane</keyword>
<evidence type="ECO:0000313" key="3">
    <source>
        <dbReference type="EMBL" id="KAF9441523.1"/>
    </source>
</evidence>
<feature type="region of interest" description="Disordered" evidence="1">
    <location>
        <begin position="1"/>
        <end position="37"/>
    </location>
</feature>
<sequence>MSEKSRQVDGEKVQSTKTTTFTHQCPAPPRRHREPGKPRRVVSLLMALDSAVSLGLPVTTLSYLIHHPTYIPTRPVTTPVPI</sequence>
<dbReference type="Proteomes" id="UP000807342">
    <property type="component" value="Unassembled WGS sequence"/>
</dbReference>
<proteinExistence type="predicted"/>
<dbReference type="EMBL" id="MU151878">
    <property type="protein sequence ID" value="KAF9441523.1"/>
    <property type="molecule type" value="Genomic_DNA"/>
</dbReference>
<protein>
    <submittedName>
        <fullName evidence="3">Uncharacterized protein</fullName>
    </submittedName>
</protein>
<accession>A0A9P5WZ27</accession>